<keyword evidence="4" id="KW-1185">Reference proteome</keyword>
<proteinExistence type="predicted"/>
<evidence type="ECO:0000256" key="2">
    <source>
        <dbReference type="SAM" id="Coils"/>
    </source>
</evidence>
<keyword evidence="1 2" id="KW-0175">Coiled coil</keyword>
<evidence type="ECO:0000313" key="4">
    <source>
        <dbReference type="Proteomes" id="UP000289340"/>
    </source>
</evidence>
<evidence type="ECO:0000256" key="1">
    <source>
        <dbReference type="ARBA" id="ARBA00023054"/>
    </source>
</evidence>
<reference evidence="3 4" key="1">
    <citation type="submission" date="2018-09" db="EMBL/GenBank/DDBJ databases">
        <title>A high-quality reference genome of wild soybean provides a powerful tool to mine soybean genomes.</title>
        <authorList>
            <person name="Xie M."/>
            <person name="Chung C.Y.L."/>
            <person name="Li M.-W."/>
            <person name="Wong F.-L."/>
            <person name="Chan T.-F."/>
            <person name="Lam H.-M."/>
        </authorList>
    </citation>
    <scope>NUCLEOTIDE SEQUENCE [LARGE SCALE GENOMIC DNA]</scope>
    <source>
        <strain evidence="4">cv. W05</strain>
        <tissue evidence="3">Hypocotyl of etiolated seedlings</tissue>
    </source>
</reference>
<feature type="coiled-coil region" evidence="2">
    <location>
        <begin position="126"/>
        <end position="237"/>
    </location>
</feature>
<feature type="coiled-coil region" evidence="2">
    <location>
        <begin position="39"/>
        <end position="94"/>
    </location>
</feature>
<comment type="caution">
    <text evidence="3">The sequence shown here is derived from an EMBL/GenBank/DDBJ whole genome shotgun (WGS) entry which is preliminary data.</text>
</comment>
<sequence length="315" mass="36485">MDSLLSTTQELQRVKQQLALTCYAKNQALNHADDATKIVEILAEKAEFLSSELMRLKALLDSKVETEARQNQLILKLKTDIEALKEELEKSKGYDDKLSERESFIELLNVELVASKMDESYARTLLEEWHTKVEELEMRIEEANKLEIYASEYLESIMKRVEGNNDLLHEAESEVDTLKEKVELLEMTIGRQRADVEDSQCQLCKAKEESLEKSKEVEALTSELERVKEEKAQALNDSMLDEARYEINVLVCIIENSKSAFENSKAEWEQRELQLVSCIKKNEEEKVSLEKEIKRLLYLLKETEEEANANREEEA</sequence>
<name>A0A445F0T3_GLYSO</name>
<feature type="coiled-coil region" evidence="2">
    <location>
        <begin position="279"/>
        <end position="313"/>
    </location>
</feature>
<gene>
    <name evidence="3" type="ORF">D0Y65_053109</name>
</gene>
<dbReference type="PANTHER" id="PTHR23160">
    <property type="entry name" value="SYNAPTONEMAL COMPLEX PROTEIN-RELATED"/>
    <property type="match status" value="1"/>
</dbReference>
<evidence type="ECO:0000313" key="3">
    <source>
        <dbReference type="EMBL" id="RZB42386.1"/>
    </source>
</evidence>
<dbReference type="GO" id="GO:0007131">
    <property type="term" value="P:reciprocal meiotic recombination"/>
    <property type="evidence" value="ECO:0007669"/>
    <property type="project" value="TreeGrafter"/>
</dbReference>
<accession>A0A445F0T3</accession>
<organism evidence="3 4">
    <name type="scientific">Glycine soja</name>
    <name type="common">Wild soybean</name>
    <dbReference type="NCBI Taxonomy" id="3848"/>
    <lineage>
        <taxon>Eukaryota</taxon>
        <taxon>Viridiplantae</taxon>
        <taxon>Streptophyta</taxon>
        <taxon>Embryophyta</taxon>
        <taxon>Tracheophyta</taxon>
        <taxon>Spermatophyta</taxon>
        <taxon>Magnoliopsida</taxon>
        <taxon>eudicotyledons</taxon>
        <taxon>Gunneridae</taxon>
        <taxon>Pentapetalae</taxon>
        <taxon>rosids</taxon>
        <taxon>fabids</taxon>
        <taxon>Fabales</taxon>
        <taxon>Fabaceae</taxon>
        <taxon>Papilionoideae</taxon>
        <taxon>50 kb inversion clade</taxon>
        <taxon>NPAAA clade</taxon>
        <taxon>indigoferoid/millettioid clade</taxon>
        <taxon>Phaseoleae</taxon>
        <taxon>Glycine</taxon>
        <taxon>Glycine subgen. Soja</taxon>
    </lineage>
</organism>
<dbReference type="Proteomes" id="UP000289340">
    <property type="component" value="Chromosome 20"/>
</dbReference>
<dbReference type="EMBL" id="QZWG01000020">
    <property type="protein sequence ID" value="RZB42386.1"/>
    <property type="molecule type" value="Genomic_DNA"/>
</dbReference>
<dbReference type="PANTHER" id="PTHR23160:SF20">
    <property type="entry name" value="OS02G0439200 PROTEIN"/>
    <property type="match status" value="1"/>
</dbReference>
<dbReference type="AlphaFoldDB" id="A0A445F0T3"/>
<protein>
    <submittedName>
        <fullName evidence="3">Putative WEB family protein, chloroplastic</fullName>
    </submittedName>
</protein>